<feature type="region of interest" description="Disordered" evidence="2">
    <location>
        <begin position="1"/>
        <end position="24"/>
    </location>
</feature>
<evidence type="ECO:0000256" key="1">
    <source>
        <dbReference type="SAM" id="Coils"/>
    </source>
</evidence>
<proteinExistence type="predicted"/>
<evidence type="ECO:0000256" key="2">
    <source>
        <dbReference type="SAM" id="MobiDB-lite"/>
    </source>
</evidence>
<dbReference type="Proteomes" id="UP000309215">
    <property type="component" value="Unassembled WGS sequence"/>
</dbReference>
<name>A0A4U1ISA7_9BACT</name>
<accession>A0A4U1ISA7</accession>
<organism evidence="3 4">
    <name type="scientific">Polyangium fumosum</name>
    <dbReference type="NCBI Taxonomy" id="889272"/>
    <lineage>
        <taxon>Bacteria</taxon>
        <taxon>Pseudomonadati</taxon>
        <taxon>Myxococcota</taxon>
        <taxon>Polyangia</taxon>
        <taxon>Polyangiales</taxon>
        <taxon>Polyangiaceae</taxon>
        <taxon>Polyangium</taxon>
    </lineage>
</organism>
<evidence type="ECO:0000313" key="4">
    <source>
        <dbReference type="Proteomes" id="UP000309215"/>
    </source>
</evidence>
<feature type="compositionally biased region" description="Basic and acidic residues" evidence="2">
    <location>
        <begin position="179"/>
        <end position="188"/>
    </location>
</feature>
<evidence type="ECO:0000313" key="3">
    <source>
        <dbReference type="EMBL" id="TKC97213.1"/>
    </source>
</evidence>
<reference evidence="3 4" key="1">
    <citation type="submission" date="2019-04" db="EMBL/GenBank/DDBJ databases">
        <authorList>
            <person name="Li Y."/>
            <person name="Wang J."/>
        </authorList>
    </citation>
    <scope>NUCLEOTIDE SEQUENCE [LARGE SCALE GENOMIC DNA]</scope>
    <source>
        <strain evidence="3 4">DSM 14668</strain>
    </source>
</reference>
<feature type="coiled-coil region" evidence="1">
    <location>
        <begin position="92"/>
        <end position="126"/>
    </location>
</feature>
<gene>
    <name evidence="3" type="ORF">E8A74_44155</name>
</gene>
<keyword evidence="4" id="KW-1185">Reference proteome</keyword>
<keyword evidence="1" id="KW-0175">Coiled coil</keyword>
<dbReference type="RefSeq" id="WP_136935184.1">
    <property type="nucleotide sequence ID" value="NZ_SSMQ01000081.1"/>
</dbReference>
<sequence length="188" mass="20768">MNPSARAELESRGTTHAAPPPANNLDQVREILFGAIVRDFERKLARIEGLVASQGEELRADTRRMIDVLEAHVKRETDAQGTQRESDRAAQVAALNNVAREARDAVAELDQRIKKLEDGLVRAQRDFRQQILDEAKGFVEQSRSLRDELMSTLQRELAVYTGEPSEAGGPASGVVEGARTPEPRAEQS</sequence>
<feature type="region of interest" description="Disordered" evidence="2">
    <location>
        <begin position="160"/>
        <end position="188"/>
    </location>
</feature>
<dbReference type="EMBL" id="SSMQ01000081">
    <property type="protein sequence ID" value="TKC97213.1"/>
    <property type="molecule type" value="Genomic_DNA"/>
</dbReference>
<dbReference type="OrthoDB" id="5514742at2"/>
<protein>
    <submittedName>
        <fullName evidence="3">Uncharacterized protein</fullName>
    </submittedName>
</protein>
<comment type="caution">
    <text evidence="3">The sequence shown here is derived from an EMBL/GenBank/DDBJ whole genome shotgun (WGS) entry which is preliminary data.</text>
</comment>
<dbReference type="AlphaFoldDB" id="A0A4U1ISA7"/>